<keyword evidence="4 10" id="KW-0136">Cellulose degradation</keyword>
<evidence type="ECO:0000256" key="7">
    <source>
        <dbReference type="ARBA" id="ARBA00023326"/>
    </source>
</evidence>
<reference evidence="13" key="2">
    <citation type="journal article" date="2023" name="IScience">
        <title>Live-bearing cockroach genome reveals convergent evolutionary mechanisms linked to viviparity in insects and beyond.</title>
        <authorList>
            <person name="Fouks B."/>
            <person name="Harrison M.C."/>
            <person name="Mikhailova A.A."/>
            <person name="Marchal E."/>
            <person name="English S."/>
            <person name="Carruthers M."/>
            <person name="Jennings E.C."/>
            <person name="Chiamaka E.L."/>
            <person name="Frigard R.A."/>
            <person name="Pippel M."/>
            <person name="Attardo G.M."/>
            <person name="Benoit J.B."/>
            <person name="Bornberg-Bauer E."/>
            <person name="Tobe S.S."/>
        </authorList>
    </citation>
    <scope>NUCLEOTIDE SEQUENCE</scope>
    <source>
        <strain evidence="13">Stay&amp;Tobe</strain>
    </source>
</reference>
<reference evidence="13" key="3">
    <citation type="submission" date="2023-05" db="EMBL/GenBank/DDBJ databases">
        <authorList>
            <person name="Fouks B."/>
        </authorList>
    </citation>
    <scope>NUCLEOTIDE SEQUENCE</scope>
    <source>
        <strain evidence="13">Stay&amp;Tobe</strain>
        <tissue evidence="13">Testes</tissue>
    </source>
</reference>
<keyword evidence="5 8" id="KW-0119">Carbohydrate metabolism</keyword>
<evidence type="ECO:0000313" key="14">
    <source>
        <dbReference type="Proteomes" id="UP001233999"/>
    </source>
</evidence>
<dbReference type="Pfam" id="PF00759">
    <property type="entry name" value="Glyco_hydro_9"/>
    <property type="match status" value="1"/>
</dbReference>
<dbReference type="EC" id="3.2.1.4" evidence="10"/>
<name>A0A5A4LXY8_DIPPU</name>
<dbReference type="PANTHER" id="PTHR22298">
    <property type="entry name" value="ENDO-1,4-BETA-GLUCANASE"/>
    <property type="match status" value="1"/>
</dbReference>
<dbReference type="InterPro" id="IPR001701">
    <property type="entry name" value="Glyco_hydro_9"/>
</dbReference>
<feature type="signal peptide" evidence="10">
    <location>
        <begin position="1"/>
        <end position="16"/>
    </location>
</feature>
<feature type="chain" id="PRO_5042307252" description="Endoglucanase" evidence="10">
    <location>
        <begin position="17"/>
        <end position="447"/>
    </location>
</feature>
<protein>
    <recommendedName>
        <fullName evidence="10">Endoglucanase</fullName>
        <ecNumber evidence="10">3.2.1.4</ecNumber>
    </recommendedName>
</protein>
<dbReference type="SUPFAM" id="SSF48208">
    <property type="entry name" value="Six-hairpin glycosidases"/>
    <property type="match status" value="1"/>
</dbReference>
<dbReference type="InterPro" id="IPR018221">
    <property type="entry name" value="Glyco_hydro_9_His_AS"/>
</dbReference>
<evidence type="ECO:0000256" key="5">
    <source>
        <dbReference type="ARBA" id="ARBA00023277"/>
    </source>
</evidence>
<evidence type="ECO:0000256" key="10">
    <source>
        <dbReference type="RuleBase" id="RU361166"/>
    </source>
</evidence>
<dbReference type="PROSITE" id="PS00698">
    <property type="entry name" value="GH9_3"/>
    <property type="match status" value="1"/>
</dbReference>
<dbReference type="Proteomes" id="UP001233999">
    <property type="component" value="Unassembled WGS sequence"/>
</dbReference>
<evidence type="ECO:0000259" key="11">
    <source>
        <dbReference type="Pfam" id="PF00759"/>
    </source>
</evidence>
<keyword evidence="7 8" id="KW-0624">Polysaccharide degradation</keyword>
<dbReference type="PROSITE" id="PS00592">
    <property type="entry name" value="GH9_2"/>
    <property type="match status" value="1"/>
</dbReference>
<comment type="catalytic activity">
    <reaction evidence="1 10">
        <text>Endohydrolysis of (1-&gt;4)-beta-D-glucosidic linkages in cellulose, lichenin and cereal beta-D-glucans.</text>
        <dbReference type="EC" id="3.2.1.4"/>
    </reaction>
</comment>
<dbReference type="InterPro" id="IPR033126">
    <property type="entry name" value="Glyco_hydro_9_Asp/Glu_AS"/>
</dbReference>
<feature type="active site" evidence="9">
    <location>
        <position position="419"/>
    </location>
</feature>
<dbReference type="GO" id="GO:0030245">
    <property type="term" value="P:cellulose catabolic process"/>
    <property type="evidence" value="ECO:0007669"/>
    <property type="project" value="UniProtKB-KW"/>
</dbReference>
<keyword evidence="6 8" id="KW-0326">Glycosidase</keyword>
<feature type="active site" evidence="8">
    <location>
        <position position="375"/>
    </location>
</feature>
<evidence type="ECO:0000256" key="6">
    <source>
        <dbReference type="ARBA" id="ARBA00023295"/>
    </source>
</evidence>
<dbReference type="InterPro" id="IPR012341">
    <property type="entry name" value="6hp_glycosidase-like_sf"/>
</dbReference>
<evidence type="ECO:0000313" key="12">
    <source>
        <dbReference type="EMBL" id="AXQ39833.1"/>
    </source>
</evidence>
<gene>
    <name evidence="13" type="ORF">L9F63_023764</name>
</gene>
<dbReference type="Gene3D" id="1.50.10.10">
    <property type="match status" value="1"/>
</dbReference>
<dbReference type="AlphaFoldDB" id="A0A5A4LXY8"/>
<evidence type="ECO:0000256" key="3">
    <source>
        <dbReference type="ARBA" id="ARBA00022801"/>
    </source>
</evidence>
<feature type="domain" description="Glycoside hydrolase family 9" evidence="11">
    <location>
        <begin position="21"/>
        <end position="441"/>
    </location>
</feature>
<dbReference type="EMBL" id="MF993545">
    <property type="protein sequence ID" value="AXQ39833.1"/>
    <property type="molecule type" value="mRNA"/>
</dbReference>
<proteinExistence type="evidence at transcript level"/>
<feature type="active site" evidence="9">
    <location>
        <position position="428"/>
    </location>
</feature>
<dbReference type="FunFam" id="1.50.10.10:FF:000020">
    <property type="entry name" value="Endoglucanase"/>
    <property type="match status" value="1"/>
</dbReference>
<dbReference type="EMBL" id="JASPKZ010008048">
    <property type="protein sequence ID" value="KAJ9581054.1"/>
    <property type="molecule type" value="Genomic_DNA"/>
</dbReference>
<keyword evidence="14" id="KW-1185">Reference proteome</keyword>
<evidence type="ECO:0000256" key="9">
    <source>
        <dbReference type="PROSITE-ProRule" id="PRU10060"/>
    </source>
</evidence>
<evidence type="ECO:0000313" key="13">
    <source>
        <dbReference type="EMBL" id="KAJ9581054.1"/>
    </source>
</evidence>
<evidence type="ECO:0000256" key="1">
    <source>
        <dbReference type="ARBA" id="ARBA00000966"/>
    </source>
</evidence>
<keyword evidence="10" id="KW-0732">Signal</keyword>
<reference evidence="12" key="1">
    <citation type="submission" date="2017-09" db="EMBL/GenBank/DDBJ databases">
        <title>Enzyme Expansion in Insect Cellulases and Polyneoptera Evolution.</title>
        <authorList>
            <person name="Shelomi M."/>
            <person name="Pauchet Y."/>
        </authorList>
    </citation>
    <scope>NUCLEOTIDE SEQUENCE</scope>
    <source>
        <strain evidence="12">DiPu4</strain>
    </source>
</reference>
<sequence length="447" mass="49658">MKLLLVLVAGLALCQAAEYDYGELIRESLLFYEAQRSGKLPSDQKVTWRKDSALNDKGQNGEDLTGGYYDAGDFVKFGFPMAFTTTVLSWGIINHANGYAKANALDDAREAVKWATDYFIKCHVSANEFYGQVGDANVDHAYWGRPEDMTMERPSYKIDAQHPGTDLAGETAAAMAAASIVFKNVDSSYSNTLLSHAKELYSFAESHLGKYSDSITNAQEFYKSWGYEDELVWGAAWLYKATGDSNYLNKASQYYNQYGLGNQDGYFNWDNKVAGVAILLSQLTNDNNYINKAKGYCDWMLFSQQRTPQRLIYVDMWGTLRHAANVAFVCLQAAEAGINPNEYREFATQQIGYMLGDTGKSFVVGYGNNPPTHPHHRSSSCPDAPAACNWDTYYSTEPNAHVLSGALVGGPDTNDNYQDVRSDYVQNEVACDYNAGFQSALAALYEL</sequence>
<dbReference type="GO" id="GO:0008810">
    <property type="term" value="F:cellulase activity"/>
    <property type="evidence" value="ECO:0007669"/>
    <property type="project" value="UniProtKB-EC"/>
</dbReference>
<organism evidence="12">
    <name type="scientific">Diploptera punctata</name>
    <name type="common">Pacific beetle cockroach</name>
    <dbReference type="NCBI Taxonomy" id="6984"/>
    <lineage>
        <taxon>Eukaryota</taxon>
        <taxon>Metazoa</taxon>
        <taxon>Ecdysozoa</taxon>
        <taxon>Arthropoda</taxon>
        <taxon>Hexapoda</taxon>
        <taxon>Insecta</taxon>
        <taxon>Pterygota</taxon>
        <taxon>Neoptera</taxon>
        <taxon>Polyneoptera</taxon>
        <taxon>Dictyoptera</taxon>
        <taxon>Blattodea</taxon>
        <taxon>Blaberoidea</taxon>
        <taxon>Blaberidae</taxon>
        <taxon>Diplopterinae</taxon>
        <taxon>Diploptera</taxon>
    </lineage>
</organism>
<dbReference type="InterPro" id="IPR008928">
    <property type="entry name" value="6-hairpin_glycosidase_sf"/>
</dbReference>
<keyword evidence="3 8" id="KW-0378">Hydrolase</keyword>
<dbReference type="OrthoDB" id="10257085at2759"/>
<accession>A0A5A4LXY8</accession>
<comment type="similarity">
    <text evidence="2 8 10">Belongs to the glycosyl hydrolase 9 (cellulase E) family.</text>
</comment>
<evidence type="ECO:0000256" key="4">
    <source>
        <dbReference type="ARBA" id="ARBA00023001"/>
    </source>
</evidence>
<evidence type="ECO:0000256" key="2">
    <source>
        <dbReference type="ARBA" id="ARBA00007072"/>
    </source>
</evidence>
<evidence type="ECO:0000256" key="8">
    <source>
        <dbReference type="PROSITE-ProRule" id="PRU10059"/>
    </source>
</evidence>